<dbReference type="EMBL" id="CP003051">
    <property type="protein sequence ID" value="AGA91124.1"/>
    <property type="molecule type" value="Genomic_DNA"/>
</dbReference>
<dbReference type="RefSeq" id="WP_015281257.1">
    <property type="nucleotide sequence ID" value="NC_019940.1"/>
</dbReference>
<dbReference type="KEGG" id="tmb:Thimo_2388"/>
<dbReference type="Pfam" id="PF09838">
    <property type="entry name" value="DUF2065"/>
    <property type="match status" value="1"/>
</dbReference>
<evidence type="ECO:0008006" key="4">
    <source>
        <dbReference type="Google" id="ProtNLM"/>
    </source>
</evidence>
<gene>
    <name evidence="2" type="ORF">Thimo_2388</name>
</gene>
<evidence type="ECO:0000256" key="1">
    <source>
        <dbReference type="SAM" id="Phobius"/>
    </source>
</evidence>
<name>L0H0L1_9GAMM</name>
<protein>
    <recommendedName>
        <fullName evidence="4">DUF2065 domain-containing protein</fullName>
    </recommendedName>
</protein>
<dbReference type="PANTHER" id="PTHR38602">
    <property type="entry name" value="INNER MEMBRANE PROTEIN-RELATED"/>
    <property type="match status" value="1"/>
</dbReference>
<proteinExistence type="predicted"/>
<sequence>MWHALLVALALLLVVEGIWPFLSPGRFRQALLEVAGADDQTLRIAGLISMLAGVGLLYLFN</sequence>
<dbReference type="AlphaFoldDB" id="L0H0L1"/>
<dbReference type="HOGENOM" id="CLU_179416_1_1_6"/>
<feature type="transmembrane region" description="Helical" evidence="1">
    <location>
        <begin position="41"/>
        <end position="60"/>
    </location>
</feature>
<dbReference type="PANTHER" id="PTHR38602:SF1">
    <property type="entry name" value="INNER MEMBRANE PROTEIN"/>
    <property type="match status" value="1"/>
</dbReference>
<reference evidence="2 3" key="1">
    <citation type="submission" date="2011-09" db="EMBL/GenBank/DDBJ databases">
        <title>Complete sequence of chromosome of Thioflavicoccus mobilis 8321.</title>
        <authorList>
            <consortium name="US DOE Joint Genome Institute"/>
            <person name="Lucas S."/>
            <person name="Han J."/>
            <person name="Lapidus A."/>
            <person name="Cheng J.-F."/>
            <person name="Goodwin L."/>
            <person name="Pitluck S."/>
            <person name="Peters L."/>
            <person name="Ovchinnikova G."/>
            <person name="Lu M."/>
            <person name="Detter J.C."/>
            <person name="Han C."/>
            <person name="Tapia R."/>
            <person name="Land M."/>
            <person name="Hauser L."/>
            <person name="Kyrpides N."/>
            <person name="Ivanova N."/>
            <person name="Pagani I."/>
            <person name="Vogl K."/>
            <person name="Liu Z."/>
            <person name="Imhoff J."/>
            <person name="Thiel V."/>
            <person name="Frigaard N.-U."/>
            <person name="Bryant D."/>
            <person name="Woyke T."/>
        </authorList>
    </citation>
    <scope>NUCLEOTIDE SEQUENCE [LARGE SCALE GENOMIC DNA]</scope>
    <source>
        <strain evidence="2 3">8321</strain>
    </source>
</reference>
<dbReference type="eggNOG" id="COG3242">
    <property type="taxonomic scope" value="Bacteria"/>
</dbReference>
<organism evidence="2 3">
    <name type="scientific">Thioflavicoccus mobilis 8321</name>
    <dbReference type="NCBI Taxonomy" id="765912"/>
    <lineage>
        <taxon>Bacteria</taxon>
        <taxon>Pseudomonadati</taxon>
        <taxon>Pseudomonadota</taxon>
        <taxon>Gammaproteobacteria</taxon>
        <taxon>Chromatiales</taxon>
        <taxon>Chromatiaceae</taxon>
        <taxon>Thioflavicoccus</taxon>
    </lineage>
</organism>
<dbReference type="OrthoDB" id="9182237at2"/>
<evidence type="ECO:0000313" key="3">
    <source>
        <dbReference type="Proteomes" id="UP000010816"/>
    </source>
</evidence>
<dbReference type="Proteomes" id="UP000010816">
    <property type="component" value="Chromosome"/>
</dbReference>
<keyword evidence="1" id="KW-0812">Transmembrane</keyword>
<dbReference type="InterPro" id="IPR019201">
    <property type="entry name" value="DUF2065"/>
</dbReference>
<evidence type="ECO:0000313" key="2">
    <source>
        <dbReference type="EMBL" id="AGA91124.1"/>
    </source>
</evidence>
<keyword evidence="1" id="KW-1133">Transmembrane helix</keyword>
<dbReference type="STRING" id="765912.Thimo_2388"/>
<keyword evidence="1" id="KW-0472">Membrane</keyword>
<accession>L0H0L1</accession>
<keyword evidence="3" id="KW-1185">Reference proteome</keyword>